<evidence type="ECO:0000313" key="3">
    <source>
        <dbReference type="WBParaSite" id="Csp11.Scaffold503.g2372.t1"/>
    </source>
</evidence>
<dbReference type="Proteomes" id="UP000095282">
    <property type="component" value="Unplaced"/>
</dbReference>
<sequence>MFPLFLLPLLCIQEVTDLWESVDLYKFSTLSKKAKRISKKRKANPYKVILDVGSHTLTLEKNGLRDYVWTFESEEIDLFLYLQANQHFMDVFNCPLGITIDLEPPLTDDQLIMMIDWLNNMKNDIEWVEIQYAIWPMFDIFMNRFKRSVDMFTMHQHMYSSFVYKSPCFEIKQILDSDFSGWFGREFIMNMDPEQILANEIDLSGADLNVFLRSWQEGKTNRGLRVCKLSLNRYFNIREVLKGCGAKMMDPRTTKLYFRSVDGLLHHDIWIYGGFYIRRNDGRLAVIQTYLFQSFKENEDTHWKHIPSFLEARDMWNSENSTGMHDYEFHVYIF</sequence>
<protein>
    <submittedName>
        <fullName evidence="3">FBA_2 domain-containing protein</fullName>
    </submittedName>
</protein>
<dbReference type="PANTHER" id="PTHR21503">
    <property type="entry name" value="F-BOX-CONTAINING HYPOTHETICAL PROTEIN C.ELEGANS"/>
    <property type="match status" value="1"/>
</dbReference>
<evidence type="ECO:0000313" key="2">
    <source>
        <dbReference type="Proteomes" id="UP000095282"/>
    </source>
</evidence>
<dbReference type="eggNOG" id="ENOG502TK42">
    <property type="taxonomic scope" value="Eukaryota"/>
</dbReference>
<proteinExistence type="predicted"/>
<reference evidence="3" key="1">
    <citation type="submission" date="2016-11" db="UniProtKB">
        <authorList>
            <consortium name="WormBaseParasite"/>
        </authorList>
    </citation>
    <scope>IDENTIFICATION</scope>
</reference>
<dbReference type="WBParaSite" id="Csp11.Scaffold503.g2372.t1">
    <property type="protein sequence ID" value="Csp11.Scaffold503.g2372.t1"/>
    <property type="gene ID" value="Csp11.Scaffold503.g2372"/>
</dbReference>
<keyword evidence="1" id="KW-0732">Signal</keyword>
<evidence type="ECO:0000256" key="1">
    <source>
        <dbReference type="SAM" id="SignalP"/>
    </source>
</evidence>
<organism evidence="2 3">
    <name type="scientific">Caenorhabditis tropicalis</name>
    <dbReference type="NCBI Taxonomy" id="1561998"/>
    <lineage>
        <taxon>Eukaryota</taxon>
        <taxon>Metazoa</taxon>
        <taxon>Ecdysozoa</taxon>
        <taxon>Nematoda</taxon>
        <taxon>Chromadorea</taxon>
        <taxon>Rhabditida</taxon>
        <taxon>Rhabditina</taxon>
        <taxon>Rhabditomorpha</taxon>
        <taxon>Rhabditoidea</taxon>
        <taxon>Rhabditidae</taxon>
        <taxon>Peloderinae</taxon>
        <taxon>Caenorhabditis</taxon>
    </lineage>
</organism>
<dbReference type="AlphaFoldDB" id="A0A1I7T4P5"/>
<accession>A0A1I7T4P5</accession>
<keyword evidence="2" id="KW-1185">Reference proteome</keyword>
<name>A0A1I7T4P5_9PELO</name>
<feature type="signal peptide" evidence="1">
    <location>
        <begin position="1"/>
        <end position="17"/>
    </location>
</feature>
<feature type="chain" id="PRO_5009307042" evidence="1">
    <location>
        <begin position="18"/>
        <end position="334"/>
    </location>
</feature>